<reference evidence="1 2" key="1">
    <citation type="journal article" date="2019" name="Sci. Rep.">
        <title>Orb-weaving spider Araneus ventricosus genome elucidates the spidroin gene catalogue.</title>
        <authorList>
            <person name="Kono N."/>
            <person name="Nakamura H."/>
            <person name="Ohtoshi R."/>
            <person name="Moran D.A.P."/>
            <person name="Shinohara A."/>
            <person name="Yoshida Y."/>
            <person name="Fujiwara M."/>
            <person name="Mori M."/>
            <person name="Tomita M."/>
            <person name="Arakawa K."/>
        </authorList>
    </citation>
    <scope>NUCLEOTIDE SEQUENCE [LARGE SCALE GENOMIC DNA]</scope>
</reference>
<gene>
    <name evidence="1" type="ORF">AVEN_191762_1</name>
</gene>
<accession>A0A4Y2TT01</accession>
<dbReference type="AlphaFoldDB" id="A0A4Y2TT01"/>
<name>A0A4Y2TT01_ARAVE</name>
<proteinExistence type="predicted"/>
<organism evidence="1 2">
    <name type="scientific">Araneus ventricosus</name>
    <name type="common">Orbweaver spider</name>
    <name type="synonym">Epeira ventricosa</name>
    <dbReference type="NCBI Taxonomy" id="182803"/>
    <lineage>
        <taxon>Eukaryota</taxon>
        <taxon>Metazoa</taxon>
        <taxon>Ecdysozoa</taxon>
        <taxon>Arthropoda</taxon>
        <taxon>Chelicerata</taxon>
        <taxon>Arachnida</taxon>
        <taxon>Araneae</taxon>
        <taxon>Araneomorphae</taxon>
        <taxon>Entelegynae</taxon>
        <taxon>Araneoidea</taxon>
        <taxon>Araneidae</taxon>
        <taxon>Araneus</taxon>
    </lineage>
</organism>
<protein>
    <submittedName>
        <fullName evidence="1">Uncharacterized protein</fullName>
    </submittedName>
</protein>
<keyword evidence="2" id="KW-1185">Reference proteome</keyword>
<evidence type="ECO:0000313" key="2">
    <source>
        <dbReference type="Proteomes" id="UP000499080"/>
    </source>
</evidence>
<dbReference type="EMBL" id="BGPR01030866">
    <property type="protein sequence ID" value="GBO03648.1"/>
    <property type="molecule type" value="Genomic_DNA"/>
</dbReference>
<dbReference type="Proteomes" id="UP000499080">
    <property type="component" value="Unassembled WGS sequence"/>
</dbReference>
<comment type="caution">
    <text evidence="1">The sequence shown here is derived from an EMBL/GenBank/DDBJ whole genome shotgun (WGS) entry which is preliminary data.</text>
</comment>
<evidence type="ECO:0000313" key="1">
    <source>
        <dbReference type="EMBL" id="GBO03648.1"/>
    </source>
</evidence>
<sequence>MTVDKGTTGASTQITELPYHIQHMDHQLITLGSPFPKVHRRTNLRNENEKLSYKKAGSLFHWWHNNGSVVLSSTKSKSPLANRKSRTIHGKGRECSFCCHWTLDARGKKSDFVHCLYGLAGYNGMAFTLWVTLPGEKLQTCIAHSTQGHNPRHDEAA</sequence>